<gene>
    <name evidence="2" type="ORF">HU742_003825</name>
    <name evidence="1" type="ORF">HU742_16355</name>
</gene>
<keyword evidence="3" id="KW-1185">Reference proteome</keyword>
<reference evidence="1 3" key="1">
    <citation type="journal article" date="2020" name="Microorganisms">
        <title>Reliable Identification of Environmental Pseudomonas Isolates Using the rpoD Gene.</title>
        <authorList>
            <consortium name="The Broad Institute Genome Sequencing Platform"/>
            <person name="Girard L."/>
            <person name="Lood C."/>
            <person name="Rokni-Zadeh H."/>
            <person name="van Noort V."/>
            <person name="Lavigne R."/>
            <person name="De Mot R."/>
        </authorList>
    </citation>
    <scope>NUCLEOTIDE SEQUENCE</scope>
    <source>
        <strain evidence="1 3">SWRI102</strain>
    </source>
</reference>
<evidence type="ECO:0000313" key="2">
    <source>
        <dbReference type="EMBL" id="MBV4550267.1"/>
    </source>
</evidence>
<dbReference type="AlphaFoldDB" id="A0A923FQC6"/>
<proteinExistence type="predicted"/>
<dbReference type="EMBL" id="JABWQX010000005">
    <property type="protein sequence ID" value="MBC3396788.1"/>
    <property type="molecule type" value="Genomic_DNA"/>
</dbReference>
<dbReference type="EMBL" id="JABWQX020000001">
    <property type="protein sequence ID" value="MBV4550267.1"/>
    <property type="molecule type" value="Genomic_DNA"/>
</dbReference>
<comment type="caution">
    <text evidence="1">The sequence shown here is derived from an EMBL/GenBank/DDBJ whole genome shotgun (WGS) entry which is preliminary data.</text>
</comment>
<accession>A0A923FQC6</accession>
<evidence type="ECO:0000313" key="1">
    <source>
        <dbReference type="EMBL" id="MBC3396788.1"/>
    </source>
</evidence>
<dbReference type="Proteomes" id="UP000659438">
    <property type="component" value="Unassembled WGS sequence"/>
</dbReference>
<sequence>MTHVWPCEARPQVLFLNLESPVRSNQGCLTGSDIMTTFKKPVLEGVPDADAEKVTVSLSKMKTLTVRIPNAENSPESTVHLTVSVPKQVGAEQSMLVEKTPETHPDNFETPELRKDVTLTFSSDELKQFKGKSVELRYTFDYANGWDSETSAPQILQIKA</sequence>
<evidence type="ECO:0000313" key="3">
    <source>
        <dbReference type="Proteomes" id="UP000659438"/>
    </source>
</evidence>
<organism evidence="1">
    <name type="scientific">Pseudomonas marvdashtae</name>
    <dbReference type="NCBI Taxonomy" id="2745500"/>
    <lineage>
        <taxon>Bacteria</taxon>
        <taxon>Pseudomonadati</taxon>
        <taxon>Pseudomonadota</taxon>
        <taxon>Gammaproteobacteria</taxon>
        <taxon>Pseudomonadales</taxon>
        <taxon>Pseudomonadaceae</taxon>
        <taxon>Pseudomonas</taxon>
    </lineage>
</organism>
<reference evidence="1" key="2">
    <citation type="submission" date="2020-07" db="EMBL/GenBank/DDBJ databases">
        <authorList>
            <person name="Lood C."/>
            <person name="Girard L."/>
        </authorList>
    </citation>
    <scope>NUCLEOTIDE SEQUENCE</scope>
    <source>
        <strain evidence="1">SWRI102</strain>
    </source>
</reference>
<name>A0A923FQC6_9PSED</name>
<protein>
    <submittedName>
        <fullName evidence="1">Uncharacterized protein</fullName>
    </submittedName>
</protein>
<reference evidence="2" key="3">
    <citation type="submission" date="2021-06" db="EMBL/GenBank/DDBJ databases">
        <title>Updating the genus Pseudomonas: Description of 43 new species and partition of the Pseudomonas putida group.</title>
        <authorList>
            <person name="Girard L."/>
            <person name="Lood C."/>
            <person name="Vandamme P."/>
            <person name="Rokni-Zadeh H."/>
            <person name="Van Noort V."/>
            <person name="Hofte M."/>
            <person name="Lavigne R."/>
            <person name="De Mot R."/>
        </authorList>
    </citation>
    <scope>NUCLEOTIDE SEQUENCE</scope>
    <source>
        <strain evidence="2">SWRI102</strain>
    </source>
</reference>